<feature type="compositionally biased region" description="Polar residues" evidence="5">
    <location>
        <begin position="100"/>
        <end position="114"/>
    </location>
</feature>
<feature type="transmembrane region" description="Helical" evidence="6">
    <location>
        <begin position="422"/>
        <end position="440"/>
    </location>
</feature>
<sequence length="777" mass="86482">MMRRLNPLTCLLRPLALLPRGPTHAPYAAALALIAIQVGIGIILKASQKPGGSYAFSPSASVTISEFLKLVLSSIFFYNECRRRAANGIRPSTRGREDSTYMTLSASEPSSTRRNSLEEKEIEEGFKESEAHQSGSRQKSSPSPLLDALTYWSYVRGEVTLDVQYGFCKLALLYVLINNLIFVIYKLADPGTIQLTRSGVTFITALVMIAALKTKISKMQWVAIVFQVCGLITTQYDPQKGTTYPLGTYFILFFQVFLGAAAGVYNQALLKADDASLHAGNMMLYAAGVVVNFLSHLVVKILKSDEPGFFEGYNSFGAVMVIINNVLIGLAITAVYKYADAVIKCLASAIATAILLYISPILFDAPMGGLVIPGTIIVFLASWLYIDNPPPKNPQPQQTSDPERRTLLQKLAAVLRLYNKRFLASMTLVTIITVAYVTMLDAKLPDSESPSSPPPGSSRVTKDSPAIVESPFKDTLAMVRWNTPLPERIPRIEKYTPFFHSLHLSMPDSIPSESSDFHDLTRDQHKDPYTIYAQVARTMALLLDDHPDVTGLLYYHFDAWIHPLAFSNADKDNIWFLDTVDIAPPDGGGPNFMCMNHTSAYDWWGWASDIHKAALAASEVVDSLPPPLTYSVPRGEWCTGWSDIYYVPRRLFPDFILLARIFASFGVFHEVALPTIVHIIDRTRRRNPHVPIVDRLADCWGSCCQENPSERDVLWRRCGHKLDYRDEAVADVFFDALARQASWLGKKWGSTTYAMPDGFDEELFNKLVLGGLGEHNF</sequence>
<evidence type="ECO:0000256" key="5">
    <source>
        <dbReference type="SAM" id="MobiDB-lite"/>
    </source>
</evidence>
<dbReference type="PANTHER" id="PTHR10231">
    <property type="entry name" value="NUCLEOTIDE-SUGAR TRANSMEMBRANE TRANSPORTER"/>
    <property type="match status" value="1"/>
</dbReference>
<accession>A0A2N3NKT0</accession>
<gene>
    <name evidence="7" type="ORF">jhhlp_000370</name>
</gene>
<dbReference type="Proteomes" id="UP000233524">
    <property type="component" value="Unassembled WGS sequence"/>
</dbReference>
<dbReference type="GO" id="GO:0000139">
    <property type="term" value="C:Golgi membrane"/>
    <property type="evidence" value="ECO:0007669"/>
    <property type="project" value="InterPro"/>
</dbReference>
<evidence type="ECO:0000256" key="4">
    <source>
        <dbReference type="ARBA" id="ARBA00023136"/>
    </source>
</evidence>
<dbReference type="EMBL" id="NLAX01000002">
    <property type="protein sequence ID" value="PKS13029.1"/>
    <property type="molecule type" value="Genomic_DNA"/>
</dbReference>
<evidence type="ECO:0008006" key="9">
    <source>
        <dbReference type="Google" id="ProtNLM"/>
    </source>
</evidence>
<reference evidence="7 8" key="1">
    <citation type="journal article" date="2017" name="G3 (Bethesda)">
        <title>First Draft Genome Sequence of the Pathogenic Fungus Lomentospora prolificans (Formerly Scedosporium prolificans).</title>
        <authorList>
            <person name="Luo R."/>
            <person name="Zimin A."/>
            <person name="Workman R."/>
            <person name="Fan Y."/>
            <person name="Pertea G."/>
            <person name="Grossman N."/>
            <person name="Wear M.P."/>
            <person name="Jia B."/>
            <person name="Miller H."/>
            <person name="Casadevall A."/>
            <person name="Timp W."/>
            <person name="Zhang S.X."/>
            <person name="Salzberg S.L."/>
        </authorList>
    </citation>
    <scope>NUCLEOTIDE SEQUENCE [LARGE SCALE GENOMIC DNA]</scope>
    <source>
        <strain evidence="7 8">JHH-5317</strain>
    </source>
</reference>
<evidence type="ECO:0000256" key="1">
    <source>
        <dbReference type="ARBA" id="ARBA00004141"/>
    </source>
</evidence>
<feature type="transmembrane region" description="Helical" evidence="6">
    <location>
        <begin position="248"/>
        <end position="270"/>
    </location>
</feature>
<evidence type="ECO:0000256" key="2">
    <source>
        <dbReference type="ARBA" id="ARBA00022692"/>
    </source>
</evidence>
<keyword evidence="4 6" id="KW-0472">Membrane</keyword>
<organism evidence="7 8">
    <name type="scientific">Lomentospora prolificans</name>
    <dbReference type="NCBI Taxonomy" id="41688"/>
    <lineage>
        <taxon>Eukaryota</taxon>
        <taxon>Fungi</taxon>
        <taxon>Dikarya</taxon>
        <taxon>Ascomycota</taxon>
        <taxon>Pezizomycotina</taxon>
        <taxon>Sordariomycetes</taxon>
        <taxon>Hypocreomycetidae</taxon>
        <taxon>Microascales</taxon>
        <taxon>Microascaceae</taxon>
        <taxon>Lomentospora</taxon>
    </lineage>
</organism>
<feature type="transmembrane region" description="Helical" evidence="6">
    <location>
        <begin position="170"/>
        <end position="188"/>
    </location>
</feature>
<dbReference type="NCBIfam" id="TIGR00803">
    <property type="entry name" value="nst"/>
    <property type="match status" value="1"/>
</dbReference>
<proteinExistence type="predicted"/>
<feature type="transmembrane region" description="Helical" evidence="6">
    <location>
        <begin position="282"/>
        <end position="302"/>
    </location>
</feature>
<name>A0A2N3NKT0_9PEZI</name>
<feature type="transmembrane region" description="Helical" evidence="6">
    <location>
        <begin position="54"/>
        <end position="78"/>
    </location>
</feature>
<evidence type="ECO:0000313" key="7">
    <source>
        <dbReference type="EMBL" id="PKS13029.1"/>
    </source>
</evidence>
<dbReference type="AlphaFoldDB" id="A0A2N3NKT0"/>
<feature type="transmembrane region" description="Helical" evidence="6">
    <location>
        <begin position="194"/>
        <end position="212"/>
    </location>
</feature>
<feature type="transmembrane region" description="Helical" evidence="6">
    <location>
        <begin position="219"/>
        <end position="236"/>
    </location>
</feature>
<dbReference type="GO" id="GO:0015165">
    <property type="term" value="F:pyrimidine nucleotide-sugar transmembrane transporter activity"/>
    <property type="evidence" value="ECO:0007669"/>
    <property type="project" value="InterPro"/>
</dbReference>
<keyword evidence="8" id="KW-1185">Reference proteome</keyword>
<dbReference type="Pfam" id="PF04142">
    <property type="entry name" value="Nuc_sug_transp"/>
    <property type="match status" value="1"/>
</dbReference>
<feature type="transmembrane region" description="Helical" evidence="6">
    <location>
        <begin position="314"/>
        <end position="336"/>
    </location>
</feature>
<dbReference type="VEuPathDB" id="FungiDB:jhhlp_000370"/>
<keyword evidence="2 6" id="KW-0812">Transmembrane</keyword>
<dbReference type="InParanoid" id="A0A2N3NKT0"/>
<feature type="region of interest" description="Disordered" evidence="5">
    <location>
        <begin position="445"/>
        <end position="464"/>
    </location>
</feature>
<dbReference type="OrthoDB" id="408493at2759"/>
<dbReference type="InterPro" id="IPR007271">
    <property type="entry name" value="Nuc_sug_transpt"/>
</dbReference>
<evidence type="ECO:0000313" key="8">
    <source>
        <dbReference type="Proteomes" id="UP000233524"/>
    </source>
</evidence>
<comment type="subcellular location">
    <subcellularLocation>
        <location evidence="1">Membrane</location>
        <topology evidence="1">Multi-pass membrane protein</topology>
    </subcellularLocation>
</comment>
<keyword evidence="3 6" id="KW-1133">Transmembrane helix</keyword>
<dbReference type="STRING" id="41688.A0A2N3NKT0"/>
<feature type="compositionally biased region" description="Polar residues" evidence="5">
    <location>
        <begin position="132"/>
        <end position="143"/>
    </location>
</feature>
<feature type="compositionally biased region" description="Basic and acidic residues" evidence="5">
    <location>
        <begin position="115"/>
        <end position="131"/>
    </location>
</feature>
<protein>
    <recommendedName>
        <fullName evidence="9">UDP-galactose transporter</fullName>
    </recommendedName>
</protein>
<feature type="transmembrane region" description="Helical" evidence="6">
    <location>
        <begin position="369"/>
        <end position="386"/>
    </location>
</feature>
<evidence type="ECO:0000256" key="3">
    <source>
        <dbReference type="ARBA" id="ARBA00022989"/>
    </source>
</evidence>
<feature type="transmembrane region" description="Helical" evidence="6">
    <location>
        <begin position="343"/>
        <end position="363"/>
    </location>
</feature>
<feature type="region of interest" description="Disordered" evidence="5">
    <location>
        <begin position="89"/>
        <end position="143"/>
    </location>
</feature>
<comment type="caution">
    <text evidence="7">The sequence shown here is derived from an EMBL/GenBank/DDBJ whole genome shotgun (WGS) entry which is preliminary data.</text>
</comment>
<evidence type="ECO:0000256" key="6">
    <source>
        <dbReference type="SAM" id="Phobius"/>
    </source>
</evidence>